<dbReference type="CDD" id="cd23569">
    <property type="entry name" value="TFP_LU_ECD_LYPD8_rpt2"/>
    <property type="match status" value="1"/>
</dbReference>
<accession>A0A212D1V4</accession>
<evidence type="ECO:0000313" key="3">
    <source>
        <dbReference type="EMBL" id="OWK12212.1"/>
    </source>
</evidence>
<organism evidence="3 4">
    <name type="scientific">Cervus elaphus hippelaphus</name>
    <name type="common">European red deer</name>
    <dbReference type="NCBI Taxonomy" id="46360"/>
    <lineage>
        <taxon>Eukaryota</taxon>
        <taxon>Metazoa</taxon>
        <taxon>Chordata</taxon>
        <taxon>Craniata</taxon>
        <taxon>Vertebrata</taxon>
        <taxon>Euteleostomi</taxon>
        <taxon>Mammalia</taxon>
        <taxon>Eutheria</taxon>
        <taxon>Laurasiatheria</taxon>
        <taxon>Artiodactyla</taxon>
        <taxon>Ruminantia</taxon>
        <taxon>Pecora</taxon>
        <taxon>Cervidae</taxon>
        <taxon>Cervinae</taxon>
        <taxon>Cervus</taxon>
    </lineage>
</organism>
<evidence type="ECO:0000256" key="2">
    <source>
        <dbReference type="ARBA" id="ARBA00022525"/>
    </source>
</evidence>
<dbReference type="PANTHER" id="PTHR20914">
    <property type="entry name" value="LY6/PLAUR DOMAIN-CONTAINING PROTEIN 8"/>
    <property type="match status" value="1"/>
</dbReference>
<sequence length="258" mass="27625">AFCWDPPSAGQSLGQTEKARGSAATVLVLRRHMSSTMKGFLFAGIIVVLTVAAVDCCIAKNATECPSNANTSCTSFSTNFSQGENSVWYEDHACSAENCSETTVQPFMVYVSEKEIFHFESQCCLGEACNQTGDATAPPQQVMPSIVECPACYGNNETSCNETRKCSGERCVSIIAEFINETTTLVLKGCSNVSNSTCEFLGVANQMFRGITFRKFECGDNSSIPTPTSPTSTTSDTVAQASFTPLALASILLLRLLL</sequence>
<evidence type="ECO:0000256" key="1">
    <source>
        <dbReference type="ARBA" id="ARBA00004613"/>
    </source>
</evidence>
<dbReference type="GO" id="GO:0050829">
    <property type="term" value="P:defense response to Gram-negative bacterium"/>
    <property type="evidence" value="ECO:0007669"/>
    <property type="project" value="TreeGrafter"/>
</dbReference>
<dbReference type="OrthoDB" id="9838086at2759"/>
<dbReference type="Gene3D" id="2.10.60.10">
    <property type="entry name" value="CD59"/>
    <property type="match status" value="1"/>
</dbReference>
<dbReference type="PANTHER" id="PTHR20914:SF2">
    <property type="entry name" value="LY6_PLAUR DOMAIN-CONTAINING PROTEIN 8"/>
    <property type="match status" value="1"/>
</dbReference>
<keyword evidence="4" id="KW-1185">Reference proteome</keyword>
<name>A0A212D1V4_CEREH</name>
<proteinExistence type="predicted"/>
<comment type="subcellular location">
    <subcellularLocation>
        <location evidence="1">Secreted</location>
    </subcellularLocation>
</comment>
<comment type="caution">
    <text evidence="3">The sequence shown here is derived from an EMBL/GenBank/DDBJ whole genome shotgun (WGS) entry which is preliminary data.</text>
</comment>
<dbReference type="AlphaFoldDB" id="A0A212D1V4"/>
<dbReference type="InterPro" id="IPR050918">
    <property type="entry name" value="CNF-like_PLA2_Inhibitor"/>
</dbReference>
<reference evidence="3 4" key="1">
    <citation type="journal article" date="2018" name="Mol. Genet. Genomics">
        <title>The red deer Cervus elaphus genome CerEla1.0: sequencing, annotating, genes, and chromosomes.</title>
        <authorList>
            <person name="Bana N.A."/>
            <person name="Nyiri A."/>
            <person name="Nagy J."/>
            <person name="Frank K."/>
            <person name="Nagy T."/>
            <person name="Steger V."/>
            <person name="Schiller M."/>
            <person name="Lakatos P."/>
            <person name="Sugar L."/>
            <person name="Horn P."/>
            <person name="Barta E."/>
            <person name="Orosz L."/>
        </authorList>
    </citation>
    <scope>NUCLEOTIDE SEQUENCE [LARGE SCALE GENOMIC DNA]</scope>
    <source>
        <strain evidence="3">Hungarian</strain>
    </source>
</reference>
<protein>
    <submittedName>
        <fullName evidence="3">LYPD8</fullName>
    </submittedName>
</protein>
<dbReference type="InterPro" id="IPR045860">
    <property type="entry name" value="Snake_toxin-like_sf"/>
</dbReference>
<feature type="non-terminal residue" evidence="3">
    <location>
        <position position="1"/>
    </location>
</feature>
<evidence type="ECO:0000313" key="4">
    <source>
        <dbReference type="Proteomes" id="UP000242450"/>
    </source>
</evidence>
<keyword evidence="2" id="KW-0964">Secreted</keyword>
<dbReference type="EMBL" id="MKHE01000009">
    <property type="protein sequence ID" value="OWK12212.1"/>
    <property type="molecule type" value="Genomic_DNA"/>
</dbReference>
<dbReference type="GO" id="GO:0005615">
    <property type="term" value="C:extracellular space"/>
    <property type="evidence" value="ECO:0007669"/>
    <property type="project" value="TreeGrafter"/>
</dbReference>
<dbReference type="Proteomes" id="UP000242450">
    <property type="component" value="Chromosome 9"/>
</dbReference>
<gene>
    <name evidence="3" type="ORF">Celaphus_00003512</name>
</gene>